<feature type="region of interest" description="Disordered" evidence="2">
    <location>
        <begin position="770"/>
        <end position="820"/>
    </location>
</feature>
<feature type="compositionally biased region" description="Basic and acidic residues" evidence="2">
    <location>
        <begin position="541"/>
        <end position="561"/>
    </location>
</feature>
<keyword evidence="1" id="KW-0677">Repeat</keyword>
<evidence type="ECO:0000313" key="5">
    <source>
        <dbReference type="EMBL" id="CAE2292568.1"/>
    </source>
</evidence>
<dbReference type="Pfam" id="PF01846">
    <property type="entry name" value="FF"/>
    <property type="match status" value="2"/>
</dbReference>
<dbReference type="PANTHER" id="PTHR15377">
    <property type="entry name" value="TRANSCRIPTION ELONGATION REGULATOR 1"/>
    <property type="match status" value="1"/>
</dbReference>
<dbReference type="Gene3D" id="2.20.70.10">
    <property type="match status" value="2"/>
</dbReference>
<evidence type="ECO:0000259" key="3">
    <source>
        <dbReference type="PROSITE" id="PS50020"/>
    </source>
</evidence>
<dbReference type="GO" id="GO:0070063">
    <property type="term" value="F:RNA polymerase binding"/>
    <property type="evidence" value="ECO:0007669"/>
    <property type="project" value="InterPro"/>
</dbReference>
<feature type="compositionally biased region" description="Polar residues" evidence="2">
    <location>
        <begin position="225"/>
        <end position="236"/>
    </location>
</feature>
<evidence type="ECO:0008006" key="6">
    <source>
        <dbReference type="Google" id="ProtNLM"/>
    </source>
</evidence>
<dbReference type="PANTHER" id="PTHR15377:SF3">
    <property type="entry name" value="WW DOMAIN-CONTAINING PROTEIN"/>
    <property type="match status" value="1"/>
</dbReference>
<dbReference type="GO" id="GO:0005634">
    <property type="term" value="C:nucleus"/>
    <property type="evidence" value="ECO:0007669"/>
    <property type="project" value="TreeGrafter"/>
</dbReference>
<dbReference type="SMART" id="SM00456">
    <property type="entry name" value="WW"/>
    <property type="match status" value="2"/>
</dbReference>
<reference evidence="5" key="1">
    <citation type="submission" date="2021-01" db="EMBL/GenBank/DDBJ databases">
        <authorList>
            <person name="Corre E."/>
            <person name="Pelletier E."/>
            <person name="Niang G."/>
            <person name="Scheremetjew M."/>
            <person name="Finn R."/>
            <person name="Kale V."/>
            <person name="Holt S."/>
            <person name="Cochrane G."/>
            <person name="Meng A."/>
            <person name="Brown T."/>
            <person name="Cohen L."/>
        </authorList>
    </citation>
    <scope>NUCLEOTIDE SEQUENCE</scope>
    <source>
        <strain evidence="5">CCMP 2712</strain>
    </source>
</reference>
<feature type="region of interest" description="Disordered" evidence="2">
    <location>
        <begin position="137"/>
        <end position="254"/>
    </location>
</feature>
<dbReference type="SUPFAM" id="SSF81698">
    <property type="entry name" value="FF domain"/>
    <property type="match status" value="3"/>
</dbReference>
<evidence type="ECO:0000256" key="1">
    <source>
        <dbReference type="ARBA" id="ARBA00022737"/>
    </source>
</evidence>
<dbReference type="SUPFAM" id="SSF51045">
    <property type="entry name" value="WW domain"/>
    <property type="match status" value="1"/>
</dbReference>
<dbReference type="PROSITE" id="PS01159">
    <property type="entry name" value="WW_DOMAIN_1"/>
    <property type="match status" value="2"/>
</dbReference>
<dbReference type="GO" id="GO:0003712">
    <property type="term" value="F:transcription coregulator activity"/>
    <property type="evidence" value="ECO:0007669"/>
    <property type="project" value="TreeGrafter"/>
</dbReference>
<feature type="compositionally biased region" description="Polar residues" evidence="2">
    <location>
        <begin position="184"/>
        <end position="216"/>
    </location>
</feature>
<protein>
    <recommendedName>
        <fullName evidence="6">WW domain-containing protein</fullName>
    </recommendedName>
</protein>
<dbReference type="Pfam" id="PF00397">
    <property type="entry name" value="WW"/>
    <property type="match status" value="1"/>
</dbReference>
<dbReference type="InterPro" id="IPR036020">
    <property type="entry name" value="WW_dom_sf"/>
</dbReference>
<feature type="domain" description="FF" evidence="4">
    <location>
        <begin position="568"/>
        <end position="626"/>
    </location>
</feature>
<dbReference type="InterPro" id="IPR045148">
    <property type="entry name" value="TCRG1-like"/>
</dbReference>
<feature type="compositionally biased region" description="Basic and acidic residues" evidence="2">
    <location>
        <begin position="770"/>
        <end position="780"/>
    </location>
</feature>
<proteinExistence type="predicted"/>
<dbReference type="AlphaFoldDB" id="A0A7S4KEP7"/>
<dbReference type="InterPro" id="IPR036517">
    <property type="entry name" value="FF_domain_sf"/>
</dbReference>
<dbReference type="EMBL" id="HBKN01015197">
    <property type="protein sequence ID" value="CAE2292568.1"/>
    <property type="molecule type" value="Transcribed_RNA"/>
</dbReference>
<dbReference type="PROSITE" id="PS51676">
    <property type="entry name" value="FF"/>
    <property type="match status" value="1"/>
</dbReference>
<accession>A0A7S4KEP7</accession>
<feature type="region of interest" description="Disordered" evidence="2">
    <location>
        <begin position="1005"/>
        <end position="1043"/>
    </location>
</feature>
<dbReference type="InterPro" id="IPR001202">
    <property type="entry name" value="WW_dom"/>
</dbReference>
<feature type="domain" description="WW" evidence="3">
    <location>
        <begin position="364"/>
        <end position="397"/>
    </location>
</feature>
<dbReference type="SMART" id="SM00441">
    <property type="entry name" value="FF"/>
    <property type="match status" value="5"/>
</dbReference>
<gene>
    <name evidence="5" type="ORF">GTHE00462_LOCUS11835</name>
</gene>
<feature type="compositionally biased region" description="Acidic residues" evidence="2">
    <location>
        <begin position="516"/>
        <end position="525"/>
    </location>
</feature>
<dbReference type="PROSITE" id="PS50020">
    <property type="entry name" value="WW_DOMAIN_2"/>
    <property type="match status" value="1"/>
</dbReference>
<organism evidence="5">
    <name type="scientific">Guillardia theta</name>
    <name type="common">Cryptophyte</name>
    <name type="synonym">Cryptomonas phi</name>
    <dbReference type="NCBI Taxonomy" id="55529"/>
    <lineage>
        <taxon>Eukaryota</taxon>
        <taxon>Cryptophyceae</taxon>
        <taxon>Pyrenomonadales</taxon>
        <taxon>Geminigeraceae</taxon>
        <taxon>Guillardia</taxon>
    </lineage>
</organism>
<name>A0A7S4KEP7_GUITH</name>
<evidence type="ECO:0000256" key="2">
    <source>
        <dbReference type="SAM" id="MobiDB-lite"/>
    </source>
</evidence>
<dbReference type="CDD" id="cd00201">
    <property type="entry name" value="WW"/>
    <property type="match status" value="2"/>
</dbReference>
<sequence length="1043" mass="118895">MNMQPNMPNMPNMMNAMPGPAGFPGVIPGMQQTMNAPLPNMHAPGMPGNRPQAGDMRGFPPVAMPGGPSMPGGMQANPQVMPGMAMQPNVPQNMMMNPGFSSQAQWNQQQNNGNWMNNGFPRGMGDQFMAPNQMSNMQSRQPMGQGMPPVPPVNRANFMPSDDMMSQGGPGGQMDPKKPMSMNPRHSSNFPMQGTFNSSNFQNQPRGSFPPNQSVPQPFLPKPQGNASFSSSNRTSKGMPAESGRSHGGNYRESGNAIKDSIRLGTICRYKDRDGSYKEVQVVSIDRTLDPPSYCIRLPDGRERETEAYRLEIIRHEELPPDDYESEEEMKPMQPGHAAPVPYGNADVSMMNYMQREHPQFQMQRESQPWQAFTTNDGAIYYYNTLNGQTTWDKPPGFVDPPVARFAGNAPEPDEDEDDATVIGSEQIGDTGWSQANMSDGSCYYFKETGETTWDVPDEVAEYQQNKSAYQAAMMSNQMLYQGADAMQESGWTGYAMPANIQHDRAFNQAFNAQAEEPEEGESEESAARGGAGQPKQQNKVVDKEEKKRREEEKKKQEEERERLAAERADLARRKAEFKEMLLEKGVVPGSSWEKELPKFCFEPRYKELLDSVFDRKTVFASLTRSDVMRYKEKERKKNAALREQALEIFKELLNQPSVTAATTLDSFWEEIQSDERLAILEKTDKKVLQLFNMRIEPLRSMAREARNRAREEFIKMLTGDTELNHESKWTAYKEKLQEMEKEGKLPSSLSDLDMEDKERLFRDHIKQFHREPPASHGDKANGGQKDSTSDRSDDDAKEPPRNYSDYRQEDRGRGRSKPKKNYKKNAFYELLQDLIKDPSMTWTDAREKLRKNERYHMCAEGFTAIERESMFSDHIESMLDKIGEELERLLDSMEDVTLSSSWEEVEEKLKGREGTFVQLSASRREQCFKKWRGDFIARTKESLQQKVSEEKAEAIRSMDLTDKESCCRFGGELQDITEWNQLGALGEEQRNEILIAILTDLQGNKKREREDKDEVEVEQKRLRPTEDAIQDKQEEQGEQEHS</sequence>
<evidence type="ECO:0000259" key="4">
    <source>
        <dbReference type="PROSITE" id="PS51676"/>
    </source>
</evidence>
<feature type="compositionally biased region" description="Basic and acidic residues" evidence="2">
    <location>
        <begin position="798"/>
        <end position="814"/>
    </location>
</feature>
<feature type="region of interest" description="Disordered" evidence="2">
    <location>
        <begin position="514"/>
        <end position="561"/>
    </location>
</feature>
<dbReference type="InterPro" id="IPR002713">
    <property type="entry name" value="FF_domain"/>
</dbReference>
<dbReference type="Gene3D" id="1.10.10.440">
    <property type="entry name" value="FF domain"/>
    <property type="match status" value="4"/>
</dbReference>